<dbReference type="InterPro" id="IPR031152">
    <property type="entry name" value="PLXDC"/>
</dbReference>
<sequence length="287" mass="32298">MAGNEPDFTNMRHLAETTTPSWLLRGRHIWNHKMSSVGLEPQWCSDGVDRYRQEWFFYRCQRNNQTTCPAEPPTTSSATTIKQVHNDTTTQNTNYTNKTTEEMKPNLTMEASRGPTKINETTGSPKKSTGPVQTPTIKLPTKTVKPTEKAKVNHTMPSKKSLNKETVIFSDKVTTITQNPSTRPMNRNESNWKNTNNGVVNVQGNQSARSGSRNSAVSGVGVGLIVLSLVIILAALCWFVYAYHHPQSRSGRFLIEHRNPKKWFKHSEDTSSGGMHYKTKSMELTES</sequence>
<keyword evidence="8" id="KW-1185">Reference proteome</keyword>
<evidence type="ECO:0000313" key="7">
    <source>
        <dbReference type="EMBL" id="CAB3982143.1"/>
    </source>
</evidence>
<accession>A0A7D9HJF4</accession>
<gene>
    <name evidence="7" type="ORF">PACLA_8A082434</name>
</gene>
<dbReference type="AlphaFoldDB" id="A0A7D9HJF4"/>
<dbReference type="PANTHER" id="PTHR13055">
    <property type="entry name" value="TUMOR ENDOTHELIAL MARKER 7 RELATED"/>
    <property type="match status" value="1"/>
</dbReference>
<reference evidence="7" key="1">
    <citation type="submission" date="2020-04" db="EMBL/GenBank/DDBJ databases">
        <authorList>
            <person name="Alioto T."/>
            <person name="Alioto T."/>
            <person name="Gomez Garrido J."/>
        </authorList>
    </citation>
    <scope>NUCLEOTIDE SEQUENCE</scope>
    <source>
        <strain evidence="7">A484AB</strain>
    </source>
</reference>
<feature type="compositionally biased region" description="Polar residues" evidence="5">
    <location>
        <begin position="118"/>
        <end position="136"/>
    </location>
</feature>
<feature type="region of interest" description="Disordered" evidence="5">
    <location>
        <begin position="177"/>
        <end position="197"/>
    </location>
</feature>
<keyword evidence="4 6" id="KW-1133">Transmembrane helix</keyword>
<proteinExistence type="predicted"/>
<evidence type="ECO:0000256" key="5">
    <source>
        <dbReference type="SAM" id="MobiDB-lite"/>
    </source>
</evidence>
<protein>
    <submittedName>
        <fullName evidence="7">Uncharacterized protein</fullName>
    </submittedName>
</protein>
<dbReference type="EMBL" id="CACRXK020000471">
    <property type="protein sequence ID" value="CAB3982143.1"/>
    <property type="molecule type" value="Genomic_DNA"/>
</dbReference>
<feature type="region of interest" description="Disordered" evidence="5">
    <location>
        <begin position="112"/>
        <end position="138"/>
    </location>
</feature>
<organism evidence="7 8">
    <name type="scientific">Paramuricea clavata</name>
    <name type="common">Red gorgonian</name>
    <name type="synonym">Violescent sea-whip</name>
    <dbReference type="NCBI Taxonomy" id="317549"/>
    <lineage>
        <taxon>Eukaryota</taxon>
        <taxon>Metazoa</taxon>
        <taxon>Cnidaria</taxon>
        <taxon>Anthozoa</taxon>
        <taxon>Octocorallia</taxon>
        <taxon>Malacalcyonacea</taxon>
        <taxon>Plexauridae</taxon>
        <taxon>Paramuricea</taxon>
    </lineage>
</organism>
<keyword evidence="6" id="KW-0472">Membrane</keyword>
<feature type="transmembrane region" description="Helical" evidence="6">
    <location>
        <begin position="216"/>
        <end position="243"/>
    </location>
</feature>
<dbReference type="PANTHER" id="PTHR13055:SF12">
    <property type="entry name" value="LD40707P"/>
    <property type="match status" value="1"/>
</dbReference>
<evidence type="ECO:0000256" key="1">
    <source>
        <dbReference type="ARBA" id="ARBA00004479"/>
    </source>
</evidence>
<evidence type="ECO:0000256" key="2">
    <source>
        <dbReference type="ARBA" id="ARBA00022692"/>
    </source>
</evidence>
<dbReference type="GO" id="GO:0016020">
    <property type="term" value="C:membrane"/>
    <property type="evidence" value="ECO:0007669"/>
    <property type="project" value="UniProtKB-SubCell"/>
</dbReference>
<name>A0A7D9HJF4_PARCT</name>
<evidence type="ECO:0000256" key="4">
    <source>
        <dbReference type="ARBA" id="ARBA00022989"/>
    </source>
</evidence>
<evidence type="ECO:0000313" key="8">
    <source>
        <dbReference type="Proteomes" id="UP001152795"/>
    </source>
</evidence>
<feature type="region of interest" description="Disordered" evidence="5">
    <location>
        <begin position="265"/>
        <end position="287"/>
    </location>
</feature>
<dbReference type="Proteomes" id="UP001152795">
    <property type="component" value="Unassembled WGS sequence"/>
</dbReference>
<comment type="caution">
    <text evidence="7">The sequence shown here is derived from an EMBL/GenBank/DDBJ whole genome shotgun (WGS) entry which is preliminary data.</text>
</comment>
<evidence type="ECO:0000256" key="3">
    <source>
        <dbReference type="ARBA" id="ARBA00022729"/>
    </source>
</evidence>
<keyword evidence="2 6" id="KW-0812">Transmembrane</keyword>
<feature type="compositionally biased region" description="Polar residues" evidence="5">
    <location>
        <begin position="177"/>
        <end position="195"/>
    </location>
</feature>
<comment type="subcellular location">
    <subcellularLocation>
        <location evidence="1">Membrane</location>
        <topology evidence="1">Single-pass type I membrane protein</topology>
    </subcellularLocation>
</comment>
<evidence type="ECO:0000256" key="6">
    <source>
        <dbReference type="SAM" id="Phobius"/>
    </source>
</evidence>
<keyword evidence="3" id="KW-0732">Signal</keyword>